<accession>A0ABP3WXS4</accession>
<dbReference type="SUPFAM" id="SSF82171">
    <property type="entry name" value="DPP6 N-terminal domain-like"/>
    <property type="match status" value="1"/>
</dbReference>
<keyword evidence="5" id="KW-1185">Reference proteome</keyword>
<proteinExistence type="predicted"/>
<dbReference type="Gene3D" id="3.40.50.1820">
    <property type="entry name" value="alpha/beta hydrolase"/>
    <property type="match status" value="1"/>
</dbReference>
<dbReference type="SUPFAM" id="SSF53474">
    <property type="entry name" value="alpha/beta-Hydrolases"/>
    <property type="match status" value="1"/>
</dbReference>
<dbReference type="Pfam" id="PF00326">
    <property type="entry name" value="Peptidase_S9"/>
    <property type="match status" value="1"/>
</dbReference>
<evidence type="ECO:0000313" key="4">
    <source>
        <dbReference type="EMBL" id="GAA0858290.1"/>
    </source>
</evidence>
<dbReference type="EMBL" id="BAAAFD010000008">
    <property type="protein sequence ID" value="GAA0858290.1"/>
    <property type="molecule type" value="Genomic_DNA"/>
</dbReference>
<reference evidence="5" key="1">
    <citation type="journal article" date="2019" name="Int. J. Syst. Evol. Microbiol.">
        <title>The Global Catalogue of Microorganisms (GCM) 10K type strain sequencing project: providing services to taxonomists for standard genome sequencing and annotation.</title>
        <authorList>
            <consortium name="The Broad Institute Genomics Platform"/>
            <consortium name="The Broad Institute Genome Sequencing Center for Infectious Disease"/>
            <person name="Wu L."/>
            <person name="Ma J."/>
        </authorList>
    </citation>
    <scope>NUCLEOTIDE SEQUENCE [LARGE SCALE GENOMIC DNA]</scope>
    <source>
        <strain evidence="5">JCM 15896</strain>
    </source>
</reference>
<feature type="chain" id="PRO_5047048983" evidence="2">
    <location>
        <begin position="20"/>
        <end position="658"/>
    </location>
</feature>
<keyword evidence="1" id="KW-0378">Hydrolase</keyword>
<evidence type="ECO:0000256" key="1">
    <source>
        <dbReference type="ARBA" id="ARBA00022801"/>
    </source>
</evidence>
<evidence type="ECO:0000313" key="5">
    <source>
        <dbReference type="Proteomes" id="UP001500359"/>
    </source>
</evidence>
<dbReference type="InterPro" id="IPR001375">
    <property type="entry name" value="Peptidase_S9_cat"/>
</dbReference>
<dbReference type="RefSeq" id="WP_343860889.1">
    <property type="nucleotide sequence ID" value="NZ_BAAAFD010000008.1"/>
</dbReference>
<name>A0ABP3WXS4_9ALTE</name>
<feature type="domain" description="Peptidase S9 prolyl oligopeptidase catalytic" evidence="3">
    <location>
        <begin position="447"/>
        <end position="656"/>
    </location>
</feature>
<dbReference type="PANTHER" id="PTHR42776:SF27">
    <property type="entry name" value="DIPEPTIDYL PEPTIDASE FAMILY MEMBER 6"/>
    <property type="match status" value="1"/>
</dbReference>
<evidence type="ECO:0000256" key="2">
    <source>
        <dbReference type="SAM" id="SignalP"/>
    </source>
</evidence>
<gene>
    <name evidence="4" type="ORF">GCM10009114_27340</name>
</gene>
<organism evidence="4 5">
    <name type="scientific">Aliiglaciecola litoralis</name>
    <dbReference type="NCBI Taxonomy" id="582857"/>
    <lineage>
        <taxon>Bacteria</taxon>
        <taxon>Pseudomonadati</taxon>
        <taxon>Pseudomonadota</taxon>
        <taxon>Gammaproteobacteria</taxon>
        <taxon>Alteromonadales</taxon>
        <taxon>Alteromonadaceae</taxon>
        <taxon>Aliiglaciecola</taxon>
    </lineage>
</organism>
<sequence length="658" mass="73762">MKIIILGMILASVASNVNANKLLDPLFADPSTQSVRLSPDGERYVVAEMRPEKTTMRVYQSASQTVNKQYDLARLFDENTVLRDMQWLDNRHIATMLLDKVQTKTALAESNAQLKLIIFDIESSDADPVMYQVSTPGYLVDGAPDEQGAFYFSRSAHKSKIYRIEISKLLRVDQKRTKLTRVDGGQFVESNVIANADGYALRWFFQKSGQPAAVLLRTEIDKVSLAVYKSASNEPAAVPEEVTSWKLSELNKKEKSKQDEPFFIPIAMASETGKFYSVDVNEPQAFSLYLVDFKQQQNELVFTSPGQPIVDLIFAKNRKAVGVMVVEQGLYKESYFDGQPSLLNTEILQVVTASSLDGKTQIVYQESHNQPGRYVLHQDKKAPVKLFNQYTRLPDSLPSRQVVGTVKVDEFDIPYILTLPQSASKSAPVPLIVMPHGGPFDVYDSSYFSADAQFFAANNFALLRVNFRGSGGYGLQHKEAGKKQWGDKMLLDILSATQLVQQRADIRSSQTCLVGMSYGGYAALMLGIQHPKIFTCAASVAGVTDINLFIKSPYLSPEQQEWITEHVGDSNSDYAKLKSISPVYNINRLSIPLLLIHGAKDQVVNVENGFRIKRLLEQAKIPFEWRLYPEAGHDFSEDDQLVRLYTDILTFVQQHVSN</sequence>
<evidence type="ECO:0000259" key="3">
    <source>
        <dbReference type="Pfam" id="PF00326"/>
    </source>
</evidence>
<feature type="signal peptide" evidence="2">
    <location>
        <begin position="1"/>
        <end position="19"/>
    </location>
</feature>
<comment type="caution">
    <text evidence="4">The sequence shown here is derived from an EMBL/GenBank/DDBJ whole genome shotgun (WGS) entry which is preliminary data.</text>
</comment>
<dbReference type="Proteomes" id="UP001500359">
    <property type="component" value="Unassembled WGS sequence"/>
</dbReference>
<protein>
    <submittedName>
        <fullName evidence="4">S9 family peptidase</fullName>
    </submittedName>
</protein>
<dbReference type="PANTHER" id="PTHR42776">
    <property type="entry name" value="SERINE PEPTIDASE S9 FAMILY MEMBER"/>
    <property type="match status" value="1"/>
</dbReference>
<dbReference type="InterPro" id="IPR029058">
    <property type="entry name" value="AB_hydrolase_fold"/>
</dbReference>
<keyword evidence="2" id="KW-0732">Signal</keyword>